<dbReference type="GO" id="GO:0003677">
    <property type="term" value="F:DNA binding"/>
    <property type="evidence" value="ECO:0007669"/>
    <property type="project" value="InterPro"/>
</dbReference>
<dbReference type="AlphaFoldDB" id="A0A0J6VQT1"/>
<dbReference type="InterPro" id="IPR009057">
    <property type="entry name" value="Homeodomain-like_sf"/>
</dbReference>
<sequence length="88" mass="10329">MKKNRFTEEQIAFARKQAETRTPVAEALRRIGISERTVYRWESLYGGLGTGEPQRPKQMEEENRKLKRFVVDLSLDKHILQDVLAKKL</sequence>
<dbReference type="GO" id="GO:0006313">
    <property type="term" value="P:DNA transposition"/>
    <property type="evidence" value="ECO:0007669"/>
    <property type="project" value="InterPro"/>
</dbReference>
<accession>A0A0J6VQT1</accession>
<dbReference type="GO" id="GO:0004803">
    <property type="term" value="F:transposase activity"/>
    <property type="evidence" value="ECO:0007669"/>
    <property type="project" value="InterPro"/>
</dbReference>
<organism evidence="1 2">
    <name type="scientific">Methylobacterium variabile</name>
    <dbReference type="NCBI Taxonomy" id="298794"/>
    <lineage>
        <taxon>Bacteria</taxon>
        <taxon>Pseudomonadati</taxon>
        <taxon>Pseudomonadota</taxon>
        <taxon>Alphaproteobacteria</taxon>
        <taxon>Hyphomicrobiales</taxon>
        <taxon>Methylobacteriaceae</taxon>
        <taxon>Methylobacterium</taxon>
    </lineage>
</organism>
<dbReference type="PATRIC" id="fig|298794.3.peg.4690"/>
<dbReference type="PANTHER" id="PTHR33609">
    <property type="entry name" value="LOW CALCIUM RESPONSE LOCUS PROTEIN S"/>
    <property type="match status" value="1"/>
</dbReference>
<protein>
    <submittedName>
        <fullName evidence="1">Transposase</fullName>
    </submittedName>
</protein>
<dbReference type="SUPFAM" id="SSF46689">
    <property type="entry name" value="Homeodomain-like"/>
    <property type="match status" value="1"/>
</dbReference>
<dbReference type="EMBL" id="LABY01000030">
    <property type="protein sequence ID" value="KMO41566.1"/>
    <property type="molecule type" value="Genomic_DNA"/>
</dbReference>
<dbReference type="PANTHER" id="PTHR33609:SF1">
    <property type="entry name" value="TRANSPOSASE"/>
    <property type="match status" value="1"/>
</dbReference>
<dbReference type="InterPro" id="IPR052546">
    <property type="entry name" value="Transposase_8_domain"/>
</dbReference>
<evidence type="ECO:0000313" key="2">
    <source>
        <dbReference type="Proteomes" id="UP000035955"/>
    </source>
</evidence>
<gene>
    <name evidence="1" type="ORF">VQ02_05150</name>
</gene>
<evidence type="ECO:0000313" key="1">
    <source>
        <dbReference type="EMBL" id="KMO41566.1"/>
    </source>
</evidence>
<dbReference type="InterPro" id="IPR002514">
    <property type="entry name" value="Transposase_8"/>
</dbReference>
<keyword evidence="2" id="KW-1185">Reference proteome</keyword>
<dbReference type="Pfam" id="PF01527">
    <property type="entry name" value="HTH_Tnp_1"/>
    <property type="match status" value="1"/>
</dbReference>
<reference evidence="1 2" key="1">
    <citation type="submission" date="2015-03" db="EMBL/GenBank/DDBJ databases">
        <title>Genome sequencing of Methylobacterium variabile DSM 16961.</title>
        <authorList>
            <person name="Chaudhry V."/>
            <person name="Patil P.B."/>
        </authorList>
    </citation>
    <scope>NUCLEOTIDE SEQUENCE [LARGE SCALE GENOMIC DNA]</scope>
    <source>
        <strain evidence="1 2">DSM 16961</strain>
    </source>
</reference>
<dbReference type="Proteomes" id="UP000035955">
    <property type="component" value="Unassembled WGS sequence"/>
</dbReference>
<proteinExistence type="predicted"/>
<name>A0A0J6VQT1_9HYPH</name>
<comment type="caution">
    <text evidence="1">The sequence shown here is derived from an EMBL/GenBank/DDBJ whole genome shotgun (WGS) entry which is preliminary data.</text>
</comment>